<dbReference type="InterPro" id="IPR052698">
    <property type="entry name" value="MoCofactor_Util/Proc"/>
</dbReference>
<dbReference type="PANTHER" id="PTHR30388">
    <property type="entry name" value="ALDEHYDE OXIDOREDUCTASE MOLYBDENUM COFACTOR ASSEMBLY PROTEIN"/>
    <property type="match status" value="1"/>
</dbReference>
<evidence type="ECO:0000313" key="2">
    <source>
        <dbReference type="EMBL" id="MFG6077961.1"/>
    </source>
</evidence>
<reference evidence="2 3" key="1">
    <citation type="submission" date="2024-07" db="EMBL/GenBank/DDBJ databases">
        <title>Novel bacterial strain Erwinia sp. OPT-41 promoting growth of various crops.</title>
        <authorList>
            <person name="Egorshina A."/>
            <person name="Lukyantsev M.A."/>
            <person name="Golubev S.N."/>
            <person name="Muratova A.Y."/>
            <person name="Bulygina E.A."/>
        </authorList>
    </citation>
    <scope>NUCLEOTIDE SEQUENCE [LARGE SCALE GENOMIC DNA]</scope>
    <source>
        <strain evidence="2 3">OPT-41</strain>
    </source>
</reference>
<gene>
    <name evidence="2" type="ORF">AB3U87_16520</name>
</gene>
<dbReference type="PANTHER" id="PTHR30388:SF6">
    <property type="entry name" value="XANTHINE DEHYDROGENASE SUBUNIT A-RELATED"/>
    <property type="match status" value="1"/>
</dbReference>
<keyword evidence="3" id="KW-1185">Reference proteome</keyword>
<comment type="caution">
    <text evidence="2">The sequence shown here is derived from an EMBL/GenBank/DDBJ whole genome shotgun (WGS) entry which is preliminary data.</text>
</comment>
<protein>
    <submittedName>
        <fullName evidence="2">XdhC family protein</fullName>
    </submittedName>
</protein>
<organism evidence="2 3">
    <name type="scientific">Erwinia plantamica</name>
    <dbReference type="NCBI Taxonomy" id="3237104"/>
    <lineage>
        <taxon>Bacteria</taxon>
        <taxon>Pseudomonadati</taxon>
        <taxon>Pseudomonadota</taxon>
        <taxon>Gammaproteobacteria</taxon>
        <taxon>Enterobacterales</taxon>
        <taxon>Erwiniaceae</taxon>
        <taxon>Erwinia</taxon>
    </lineage>
</organism>
<accession>A0ABW7CNZ7</accession>
<evidence type="ECO:0000313" key="3">
    <source>
        <dbReference type="Proteomes" id="UP001605250"/>
    </source>
</evidence>
<evidence type="ECO:0000259" key="1">
    <source>
        <dbReference type="Pfam" id="PF02625"/>
    </source>
</evidence>
<dbReference type="EMBL" id="JBGCUC010000016">
    <property type="protein sequence ID" value="MFG6077961.1"/>
    <property type="molecule type" value="Genomic_DNA"/>
</dbReference>
<dbReference type="RefSeq" id="WP_394149777.1">
    <property type="nucleotide sequence ID" value="NZ_JBGCUC010000016.1"/>
</dbReference>
<dbReference type="Pfam" id="PF02625">
    <property type="entry name" value="XdhC_CoxI"/>
    <property type="match status" value="1"/>
</dbReference>
<feature type="domain" description="XdhC- CoxI" evidence="1">
    <location>
        <begin position="12"/>
        <end position="57"/>
    </location>
</feature>
<proteinExistence type="predicted"/>
<sequence length="117" mass="12525">MSLSAIASRLGKENRAFALLHVVESRGSAPRHVAIMLVREQGKTDGTIGGGMIEHLAPEEIAVSIVAAPIRRIGGRAGLKQPPMRALPLLLNKRAGLANNPFSGFRKQRNQGLTARL</sequence>
<dbReference type="InterPro" id="IPR003777">
    <property type="entry name" value="XdhC_CoxI"/>
</dbReference>
<name>A0ABW7CNZ7_9GAMM</name>
<dbReference type="Proteomes" id="UP001605250">
    <property type="component" value="Unassembled WGS sequence"/>
</dbReference>